<dbReference type="Gene3D" id="1.10.287.1490">
    <property type="match status" value="1"/>
</dbReference>
<reference evidence="2 3" key="1">
    <citation type="submission" date="2018-05" db="EMBL/GenBank/DDBJ databases">
        <title>Acuticoccus sediminis sp. nov., isolated from deep-sea sediment of Indian Ocean.</title>
        <authorList>
            <person name="Liu X."/>
            <person name="Lai Q."/>
            <person name="Du Y."/>
            <person name="Sun F."/>
            <person name="Zhang X."/>
            <person name="Wang S."/>
            <person name="Shao Z."/>
        </authorList>
    </citation>
    <scope>NUCLEOTIDE SEQUENCE [LARGE SCALE GENOMIC DNA]</scope>
    <source>
        <strain evidence="2 3">PTG4-2</strain>
    </source>
</reference>
<evidence type="ECO:0000313" key="2">
    <source>
        <dbReference type="EMBL" id="RAH98886.1"/>
    </source>
</evidence>
<keyword evidence="3" id="KW-1185">Reference proteome</keyword>
<feature type="coiled-coil region" evidence="1">
    <location>
        <begin position="37"/>
        <end position="115"/>
    </location>
</feature>
<gene>
    <name evidence="2" type="ORF">DLJ53_24965</name>
</gene>
<name>A0A8B2NRN0_9HYPH</name>
<organism evidence="2 3">
    <name type="scientific">Acuticoccus sediminis</name>
    <dbReference type="NCBI Taxonomy" id="2184697"/>
    <lineage>
        <taxon>Bacteria</taxon>
        <taxon>Pseudomonadati</taxon>
        <taxon>Pseudomonadota</taxon>
        <taxon>Alphaproteobacteria</taxon>
        <taxon>Hyphomicrobiales</taxon>
        <taxon>Amorphaceae</taxon>
        <taxon>Acuticoccus</taxon>
    </lineage>
</organism>
<keyword evidence="1" id="KW-0175">Coiled coil</keyword>
<dbReference type="Proteomes" id="UP000249590">
    <property type="component" value="Unassembled WGS sequence"/>
</dbReference>
<dbReference type="AlphaFoldDB" id="A0A8B2NRN0"/>
<sequence length="449" mass="47680">MVVAFIVMAIISNVMSKRSNRESGDLAAMQAEKDVMRANHAVEIAALERRLATAQTRGLEGDAALRVAEAESRAAELKGELDSLKAGAQQSEAGLKSATEERDTLAKSLATAAAERDAAVAERDKAAADAKERARTITALREELATATNRLVRPNDPPKGPSPAELAAAVAAREVAEREADELRQERDALKANAGAGAAGSAELAALRESLAAAERTIADRDKAIEALKAAGTAPGEGVSSAKVAELTAALQAVEARERTANQELSRLSYDLDQMRGRIASHERLESEAKAKVDQREALLELRQQKIYELEATVRELRESATAAAAPNDQVALLRKRLNGVRSEKDALLGELEALRQDMSAAAEAGGSADVAALRKTVDELRAENANLKAAAGEASALNAAEVASLREELRKLAQKFIDMAGSQPEEKSPEEMTLAERIRAFKAARTTG</sequence>
<feature type="coiled-coil region" evidence="1">
    <location>
        <begin position="338"/>
        <end position="398"/>
    </location>
</feature>
<proteinExistence type="predicted"/>
<dbReference type="EMBL" id="QHHQ01000006">
    <property type="protein sequence ID" value="RAH98886.1"/>
    <property type="molecule type" value="Genomic_DNA"/>
</dbReference>
<comment type="caution">
    <text evidence="2">The sequence shown here is derived from an EMBL/GenBank/DDBJ whole genome shotgun (WGS) entry which is preliminary data.</text>
</comment>
<protein>
    <submittedName>
        <fullName evidence="2">Uncharacterized protein</fullName>
    </submittedName>
</protein>
<accession>A0A8B2NRN0</accession>
<evidence type="ECO:0000313" key="3">
    <source>
        <dbReference type="Proteomes" id="UP000249590"/>
    </source>
</evidence>
<feature type="coiled-coil region" evidence="1">
    <location>
        <begin position="166"/>
        <end position="302"/>
    </location>
</feature>
<evidence type="ECO:0000256" key="1">
    <source>
        <dbReference type="SAM" id="Coils"/>
    </source>
</evidence>